<gene>
    <name evidence="2" type="ORF">DFR46_2517</name>
</gene>
<evidence type="ECO:0000313" key="3">
    <source>
        <dbReference type="Proteomes" id="UP000256310"/>
    </source>
</evidence>
<evidence type="ECO:0000256" key="1">
    <source>
        <dbReference type="SAM" id="Phobius"/>
    </source>
</evidence>
<name>A0A3D9FI52_9SPHN</name>
<evidence type="ECO:0000313" key="2">
    <source>
        <dbReference type="EMBL" id="RED17470.1"/>
    </source>
</evidence>
<feature type="transmembrane region" description="Helical" evidence="1">
    <location>
        <begin position="17"/>
        <end position="35"/>
    </location>
</feature>
<keyword evidence="1" id="KW-0472">Membrane</keyword>
<dbReference type="Proteomes" id="UP000256310">
    <property type="component" value="Unassembled WGS sequence"/>
</dbReference>
<dbReference type="RefSeq" id="WP_281270033.1">
    <property type="nucleotide sequence ID" value="NZ_QRDP01000004.1"/>
</dbReference>
<dbReference type="EMBL" id="QRDP01000004">
    <property type="protein sequence ID" value="RED17470.1"/>
    <property type="molecule type" value="Genomic_DNA"/>
</dbReference>
<comment type="caution">
    <text evidence="2">The sequence shown here is derived from an EMBL/GenBank/DDBJ whole genome shotgun (WGS) entry which is preliminary data.</text>
</comment>
<keyword evidence="1" id="KW-1133">Transmembrane helix</keyword>
<organism evidence="2 3">
    <name type="scientific">Parasphingopyxis lamellibrachiae</name>
    <dbReference type="NCBI Taxonomy" id="680125"/>
    <lineage>
        <taxon>Bacteria</taxon>
        <taxon>Pseudomonadati</taxon>
        <taxon>Pseudomonadota</taxon>
        <taxon>Alphaproteobacteria</taxon>
        <taxon>Sphingomonadales</taxon>
        <taxon>Sphingomonadaceae</taxon>
        <taxon>Parasphingopyxis</taxon>
    </lineage>
</organism>
<dbReference type="AlphaFoldDB" id="A0A3D9FI52"/>
<keyword evidence="1" id="KW-0812">Transmembrane</keyword>
<keyword evidence="3" id="KW-1185">Reference proteome</keyword>
<accession>A0A3D9FI52</accession>
<sequence>MTPEEEKTVRKRQRSRAIVTGLILGGLALLFYLITLTKLMVAS</sequence>
<reference evidence="2 3" key="1">
    <citation type="submission" date="2018-07" db="EMBL/GenBank/DDBJ databases">
        <title>Genomic Encyclopedia of Type Strains, Phase IV (KMG-IV): sequencing the most valuable type-strain genomes for metagenomic binning, comparative biology and taxonomic classification.</title>
        <authorList>
            <person name="Goeker M."/>
        </authorList>
    </citation>
    <scope>NUCLEOTIDE SEQUENCE [LARGE SCALE GENOMIC DNA]</scope>
    <source>
        <strain evidence="2 3">DSM 26725</strain>
    </source>
</reference>
<protein>
    <submittedName>
        <fullName evidence="2">Uncharacterized protein</fullName>
    </submittedName>
</protein>
<proteinExistence type="predicted"/>